<feature type="region of interest" description="Disordered" evidence="1">
    <location>
        <begin position="23"/>
        <end position="49"/>
    </location>
</feature>
<accession>A0A448WQJ8</accession>
<organism evidence="2 3">
    <name type="scientific">Protopolystoma xenopodis</name>
    <dbReference type="NCBI Taxonomy" id="117903"/>
    <lineage>
        <taxon>Eukaryota</taxon>
        <taxon>Metazoa</taxon>
        <taxon>Spiralia</taxon>
        <taxon>Lophotrochozoa</taxon>
        <taxon>Platyhelminthes</taxon>
        <taxon>Monogenea</taxon>
        <taxon>Polyopisthocotylea</taxon>
        <taxon>Polystomatidea</taxon>
        <taxon>Polystomatidae</taxon>
        <taxon>Protopolystoma</taxon>
    </lineage>
</organism>
<gene>
    <name evidence="2" type="ORF">PXEA_LOCUS11102</name>
</gene>
<proteinExistence type="predicted"/>
<comment type="caution">
    <text evidence="2">The sequence shown here is derived from an EMBL/GenBank/DDBJ whole genome shotgun (WGS) entry which is preliminary data.</text>
</comment>
<name>A0A448WQJ8_9PLAT</name>
<dbReference type="Proteomes" id="UP000784294">
    <property type="component" value="Unassembled WGS sequence"/>
</dbReference>
<keyword evidence="3" id="KW-1185">Reference proteome</keyword>
<feature type="compositionally biased region" description="Polar residues" evidence="1">
    <location>
        <begin position="39"/>
        <end position="49"/>
    </location>
</feature>
<evidence type="ECO:0000313" key="2">
    <source>
        <dbReference type="EMBL" id="VEL17662.1"/>
    </source>
</evidence>
<dbReference type="AlphaFoldDB" id="A0A448WQJ8"/>
<protein>
    <submittedName>
        <fullName evidence="2">Uncharacterized protein</fullName>
    </submittedName>
</protein>
<sequence length="79" mass="8561">MLPQISERCAEDLFAQIYNHSSKATPAQNPVEPTYKSLPLTSSNEMKGTSTGLSFPSGLACEPIRTRVDISSAPLPFFS</sequence>
<evidence type="ECO:0000313" key="3">
    <source>
        <dbReference type="Proteomes" id="UP000784294"/>
    </source>
</evidence>
<dbReference type="EMBL" id="CAAALY010033661">
    <property type="protein sequence ID" value="VEL17662.1"/>
    <property type="molecule type" value="Genomic_DNA"/>
</dbReference>
<evidence type="ECO:0000256" key="1">
    <source>
        <dbReference type="SAM" id="MobiDB-lite"/>
    </source>
</evidence>
<reference evidence="2" key="1">
    <citation type="submission" date="2018-11" db="EMBL/GenBank/DDBJ databases">
        <authorList>
            <consortium name="Pathogen Informatics"/>
        </authorList>
    </citation>
    <scope>NUCLEOTIDE SEQUENCE</scope>
</reference>